<evidence type="ECO:0000313" key="5">
    <source>
        <dbReference type="EMBL" id="NML76194.1"/>
    </source>
</evidence>
<dbReference type="AlphaFoldDB" id="A0A7Y0AZ58"/>
<reference evidence="5 6" key="1">
    <citation type="submission" date="2020-04" db="EMBL/GenBank/DDBJ databases">
        <title>Rhizobium sp. S-51 isolated from soil.</title>
        <authorList>
            <person name="Dahal R.H."/>
        </authorList>
    </citation>
    <scope>NUCLEOTIDE SEQUENCE [LARGE SCALE GENOMIC DNA]</scope>
    <source>
        <strain evidence="5 6">S-51</strain>
    </source>
</reference>
<dbReference type="RefSeq" id="WP_169594577.1">
    <property type="nucleotide sequence ID" value="NZ_JABBGK010000005.1"/>
</dbReference>
<dbReference type="InterPro" id="IPR012318">
    <property type="entry name" value="HTH_CRP"/>
</dbReference>
<dbReference type="Gene3D" id="1.10.10.10">
    <property type="entry name" value="Winged helix-like DNA-binding domain superfamily/Winged helix DNA-binding domain"/>
    <property type="match status" value="1"/>
</dbReference>
<name>A0A7Y0AZ58_9HYPH</name>
<dbReference type="InterPro" id="IPR036388">
    <property type="entry name" value="WH-like_DNA-bd_sf"/>
</dbReference>
<evidence type="ECO:0000256" key="2">
    <source>
        <dbReference type="ARBA" id="ARBA00023125"/>
    </source>
</evidence>
<dbReference type="CDD" id="cd00092">
    <property type="entry name" value="HTH_CRP"/>
    <property type="match status" value="1"/>
</dbReference>
<gene>
    <name evidence="5" type="ORF">HHL25_18830</name>
</gene>
<proteinExistence type="predicted"/>
<dbReference type="Pfam" id="PF13545">
    <property type="entry name" value="HTH_Crp_2"/>
    <property type="match status" value="1"/>
</dbReference>
<sequence length="220" mass="24362">MNLMVTPERRTVSRPFAEKRRIGTAVLELFPVGTVLCASDPSGCPIYLIHEGCIVYSRLATNGIAQLVDVYGPGDVFVHPSAPSLAEVRMECRYEVLSLRRHARMIHESLVENIDRAHRHVALLCGKTAVQRIATVLIDLALQFGADPITSATLTLPLTRTEIGDWLGLRGETVSRVFSELIRQRAISLDTNRRLCVKNWQTLSCIADGVDRCIGRAMAI</sequence>
<evidence type="ECO:0000313" key="6">
    <source>
        <dbReference type="Proteomes" id="UP000541470"/>
    </source>
</evidence>
<keyword evidence="2" id="KW-0238">DNA-binding</keyword>
<dbReference type="InterPro" id="IPR036390">
    <property type="entry name" value="WH_DNA-bd_sf"/>
</dbReference>
<dbReference type="PROSITE" id="PS51063">
    <property type="entry name" value="HTH_CRP_2"/>
    <property type="match status" value="1"/>
</dbReference>
<dbReference type="Gene3D" id="2.60.120.10">
    <property type="entry name" value="Jelly Rolls"/>
    <property type="match status" value="1"/>
</dbReference>
<dbReference type="InterPro" id="IPR014710">
    <property type="entry name" value="RmlC-like_jellyroll"/>
</dbReference>
<keyword evidence="6" id="KW-1185">Reference proteome</keyword>
<dbReference type="InterPro" id="IPR018490">
    <property type="entry name" value="cNMP-bd_dom_sf"/>
</dbReference>
<evidence type="ECO:0000256" key="1">
    <source>
        <dbReference type="ARBA" id="ARBA00023015"/>
    </source>
</evidence>
<keyword evidence="1" id="KW-0805">Transcription regulation</keyword>
<feature type="domain" description="HTH crp-type" evidence="4">
    <location>
        <begin position="127"/>
        <end position="201"/>
    </location>
</feature>
<dbReference type="SUPFAM" id="SSF51206">
    <property type="entry name" value="cAMP-binding domain-like"/>
    <property type="match status" value="1"/>
</dbReference>
<dbReference type="Proteomes" id="UP000541470">
    <property type="component" value="Unassembled WGS sequence"/>
</dbReference>
<dbReference type="EMBL" id="JABBGK010000005">
    <property type="protein sequence ID" value="NML76194.1"/>
    <property type="molecule type" value="Genomic_DNA"/>
</dbReference>
<protein>
    <submittedName>
        <fullName evidence="5">Crp/Fnr family transcriptional regulator</fullName>
    </submittedName>
</protein>
<dbReference type="GO" id="GO:0006355">
    <property type="term" value="P:regulation of DNA-templated transcription"/>
    <property type="evidence" value="ECO:0007669"/>
    <property type="project" value="InterPro"/>
</dbReference>
<accession>A0A7Y0AZ58</accession>
<dbReference type="SUPFAM" id="SSF46785">
    <property type="entry name" value="Winged helix' DNA-binding domain"/>
    <property type="match status" value="1"/>
</dbReference>
<organism evidence="5 6">
    <name type="scientific">Rhizobium terricola</name>
    <dbReference type="NCBI Taxonomy" id="2728849"/>
    <lineage>
        <taxon>Bacteria</taxon>
        <taxon>Pseudomonadati</taxon>
        <taxon>Pseudomonadota</taxon>
        <taxon>Alphaproteobacteria</taxon>
        <taxon>Hyphomicrobiales</taxon>
        <taxon>Rhizobiaceae</taxon>
        <taxon>Rhizobium/Agrobacterium group</taxon>
        <taxon>Rhizobium</taxon>
    </lineage>
</organism>
<dbReference type="GO" id="GO:0003677">
    <property type="term" value="F:DNA binding"/>
    <property type="evidence" value="ECO:0007669"/>
    <property type="project" value="UniProtKB-KW"/>
</dbReference>
<keyword evidence="3" id="KW-0804">Transcription</keyword>
<evidence type="ECO:0000256" key="3">
    <source>
        <dbReference type="ARBA" id="ARBA00023163"/>
    </source>
</evidence>
<evidence type="ECO:0000259" key="4">
    <source>
        <dbReference type="PROSITE" id="PS51063"/>
    </source>
</evidence>
<comment type="caution">
    <text evidence="5">The sequence shown here is derived from an EMBL/GenBank/DDBJ whole genome shotgun (WGS) entry which is preliminary data.</text>
</comment>
<dbReference type="SMART" id="SM00419">
    <property type="entry name" value="HTH_CRP"/>
    <property type="match status" value="1"/>
</dbReference>
<dbReference type="PRINTS" id="PR00034">
    <property type="entry name" value="HTHCRP"/>
</dbReference>